<feature type="transmembrane region" description="Helical" evidence="1">
    <location>
        <begin position="20"/>
        <end position="41"/>
    </location>
</feature>
<comment type="caution">
    <text evidence="2">The sequence shown here is derived from an EMBL/GenBank/DDBJ whole genome shotgun (WGS) entry which is preliminary data.</text>
</comment>
<keyword evidence="3" id="KW-1185">Reference proteome</keyword>
<evidence type="ECO:0000313" key="2">
    <source>
        <dbReference type="EMBL" id="KAJ2850350.1"/>
    </source>
</evidence>
<reference evidence="2" key="1">
    <citation type="submission" date="2022-07" db="EMBL/GenBank/DDBJ databases">
        <title>Phylogenomic reconstructions and comparative analyses of Kickxellomycotina fungi.</title>
        <authorList>
            <person name="Reynolds N.K."/>
            <person name="Stajich J.E."/>
            <person name="Barry K."/>
            <person name="Grigoriev I.V."/>
            <person name="Crous P."/>
            <person name="Smith M.E."/>
        </authorList>
    </citation>
    <scope>NUCLEOTIDE SEQUENCE</scope>
    <source>
        <strain evidence="2">NRRL 1566</strain>
    </source>
</reference>
<dbReference type="PANTHER" id="PTHR14256:SF1">
    <property type="entry name" value="GEO09626P1"/>
    <property type="match status" value="1"/>
</dbReference>
<sequence length="84" mass="9743">MISKATKLYLKTHWYRSELIPIYAITAGAVGVCAFFGSRALQSPDVVWNKKDNPYPWLDVQPNENVKLMDPNGRFEKQWSRSRL</sequence>
<organism evidence="2 3">
    <name type="scientific">Coemansia brasiliensis</name>
    <dbReference type="NCBI Taxonomy" id="2650707"/>
    <lineage>
        <taxon>Eukaryota</taxon>
        <taxon>Fungi</taxon>
        <taxon>Fungi incertae sedis</taxon>
        <taxon>Zoopagomycota</taxon>
        <taxon>Kickxellomycotina</taxon>
        <taxon>Kickxellomycetes</taxon>
        <taxon>Kickxellales</taxon>
        <taxon>Kickxellaceae</taxon>
        <taxon>Coemansia</taxon>
    </lineage>
</organism>
<name>A0A9W8IAN1_9FUNG</name>
<accession>A0A9W8IAN1</accession>
<keyword evidence="1" id="KW-0472">Membrane</keyword>
<keyword evidence="1" id="KW-0812">Transmembrane</keyword>
<dbReference type="OrthoDB" id="5511684at2759"/>
<evidence type="ECO:0000256" key="1">
    <source>
        <dbReference type="SAM" id="Phobius"/>
    </source>
</evidence>
<dbReference type="InterPro" id="IPR010530">
    <property type="entry name" value="B12D"/>
</dbReference>
<dbReference type="EMBL" id="JANBUW010000035">
    <property type="protein sequence ID" value="KAJ2850350.1"/>
    <property type="molecule type" value="Genomic_DNA"/>
</dbReference>
<dbReference type="Pfam" id="PF06522">
    <property type="entry name" value="B12D"/>
    <property type="match status" value="1"/>
</dbReference>
<dbReference type="PANTHER" id="PTHR14256">
    <property type="entry name" value="NADH-UBIQUINONE OXIDOREDUCTASE MLRQ SUBUNIT"/>
    <property type="match status" value="1"/>
</dbReference>
<gene>
    <name evidence="2" type="ORF">IWW36_001967</name>
</gene>
<protein>
    <submittedName>
        <fullName evidence="2">Uncharacterized protein</fullName>
    </submittedName>
</protein>
<dbReference type="AlphaFoldDB" id="A0A9W8IAN1"/>
<evidence type="ECO:0000313" key="3">
    <source>
        <dbReference type="Proteomes" id="UP001139887"/>
    </source>
</evidence>
<keyword evidence="1" id="KW-1133">Transmembrane helix</keyword>
<dbReference type="Proteomes" id="UP001139887">
    <property type="component" value="Unassembled WGS sequence"/>
</dbReference>
<proteinExistence type="predicted"/>